<dbReference type="STRING" id="1352936.M878_19910"/>
<dbReference type="AlphaFoldDB" id="V6KBX3"/>
<evidence type="ECO:0000313" key="1">
    <source>
        <dbReference type="EMBL" id="EST29597.1"/>
    </source>
</evidence>
<protein>
    <submittedName>
        <fullName evidence="1">Uncharacterized protein</fullName>
    </submittedName>
</protein>
<dbReference type="HOGENOM" id="CLU_3297370_0_0_11"/>
<dbReference type="EMBL" id="AWQX01000174">
    <property type="protein sequence ID" value="EST29597.1"/>
    <property type="molecule type" value="Genomic_DNA"/>
</dbReference>
<name>V6KBX3_STRRC</name>
<keyword evidence="2" id="KW-1185">Reference proteome</keyword>
<reference evidence="1 2" key="1">
    <citation type="journal article" date="2014" name="Genome Announc.">
        <title>Draft Genome Sequence of Streptomyces roseochromogenes subsp. oscitans DS 12.976, Producer of the Aminocoumarin Antibiotic Clorobiocin.</title>
        <authorList>
            <person name="Ruckert C."/>
            <person name="Kalinowski J."/>
            <person name="Heide L."/>
            <person name="Apel A.K."/>
        </authorList>
    </citation>
    <scope>NUCLEOTIDE SEQUENCE [LARGE SCALE GENOMIC DNA]</scope>
    <source>
        <strain evidence="1 2">DS 12.976</strain>
    </source>
</reference>
<organism evidence="1 2">
    <name type="scientific">Streptomyces roseochromogenus subsp. oscitans DS 12.976</name>
    <dbReference type="NCBI Taxonomy" id="1352936"/>
    <lineage>
        <taxon>Bacteria</taxon>
        <taxon>Bacillati</taxon>
        <taxon>Actinomycetota</taxon>
        <taxon>Actinomycetes</taxon>
        <taxon>Kitasatosporales</taxon>
        <taxon>Streptomycetaceae</taxon>
        <taxon>Streptomyces</taxon>
    </lineage>
</organism>
<dbReference type="PATRIC" id="fig|1352936.5.peg.4171"/>
<dbReference type="Proteomes" id="UP000017984">
    <property type="component" value="Chromosome"/>
</dbReference>
<comment type="caution">
    <text evidence="1">The sequence shown here is derived from an EMBL/GenBank/DDBJ whole genome shotgun (WGS) entry which is preliminary data.</text>
</comment>
<sequence>MTGGRFAVVGARCVQLQGGGGLLMASRVLWPPEIRLIGPL</sequence>
<gene>
    <name evidence="1" type="ORF">M878_19910</name>
</gene>
<proteinExistence type="predicted"/>
<evidence type="ECO:0000313" key="2">
    <source>
        <dbReference type="Proteomes" id="UP000017984"/>
    </source>
</evidence>
<accession>V6KBX3</accession>